<organism evidence="7 8">
    <name type="scientific">Vitis vinifera</name>
    <name type="common">Grape</name>
    <dbReference type="NCBI Taxonomy" id="29760"/>
    <lineage>
        <taxon>Eukaryota</taxon>
        <taxon>Viridiplantae</taxon>
        <taxon>Streptophyta</taxon>
        <taxon>Embryophyta</taxon>
        <taxon>Tracheophyta</taxon>
        <taxon>Spermatophyta</taxon>
        <taxon>Magnoliopsida</taxon>
        <taxon>eudicotyledons</taxon>
        <taxon>Gunneridae</taxon>
        <taxon>Pentapetalae</taxon>
        <taxon>rosids</taxon>
        <taxon>Vitales</taxon>
        <taxon>Vitaceae</taxon>
        <taxon>Viteae</taxon>
        <taxon>Vitis</taxon>
    </lineage>
</organism>
<name>A0A438FX32_VITVI</name>
<comment type="caution">
    <text evidence="7">The sequence shown here is derived from an EMBL/GenBank/DDBJ whole genome shotgun (WGS) entry which is preliminary data.</text>
</comment>
<evidence type="ECO:0000256" key="5">
    <source>
        <dbReference type="SAM" id="MobiDB-lite"/>
    </source>
</evidence>
<keyword evidence="4" id="KW-0539">Nucleus</keyword>
<dbReference type="Proteomes" id="UP000288805">
    <property type="component" value="Unassembled WGS sequence"/>
</dbReference>
<dbReference type="PROSITE" id="PS51294">
    <property type="entry name" value="HTH_MYB"/>
    <property type="match status" value="1"/>
</dbReference>
<feature type="compositionally biased region" description="Low complexity" evidence="5">
    <location>
        <begin position="781"/>
        <end position="791"/>
    </location>
</feature>
<dbReference type="GO" id="GO:0003700">
    <property type="term" value="F:DNA-binding transcription factor activity"/>
    <property type="evidence" value="ECO:0007669"/>
    <property type="project" value="InterPro"/>
</dbReference>
<dbReference type="SUPFAM" id="SSF46689">
    <property type="entry name" value="Homeodomain-like"/>
    <property type="match status" value="1"/>
</dbReference>
<protein>
    <submittedName>
        <fullName evidence="7">Protein PHOSPHATE STARVATION RESPONSE 1</fullName>
    </submittedName>
</protein>
<dbReference type="InterPro" id="IPR006447">
    <property type="entry name" value="Myb_dom_plants"/>
</dbReference>
<feature type="domain" description="HTH myb-type" evidence="6">
    <location>
        <begin position="232"/>
        <end position="290"/>
    </location>
</feature>
<sequence length="806" mass="89237">MSSSLPVLPTPLEEKYPKLPNSFQVSAEKKMMTNPISPQAHPLASNNGTVGYMLSSDFVFPKDINLSSFSSNSSSSQNSLFIPQSSTNGVSLPPISSSGIEIQSTASVTFSQERKENSWCTDSLKDFLDFPENVPIQNNNQVEGSGGGMSYEDCAKTTDWPDWADQFLNDDDSLEPNWNGLLIDVDVPDPEPKVLKPSSSVLTHQSEICQHHPAQSGEISAIPNSLSPAPSSKPRMRWTPEMHEAFVEAVKQLGGSERATPKGILKLMNVEGLTIYHVKSHLQELSDKNLTPSGEITSLDLKINRKELRFRYISRIWKGGAGLVDGAVEESCGRAIHENYRNCYKKETFTSCRPRGVKGNGWEDFRKAILSVQEYSDQVGRASKEKCGDIQMNKGIYRGGRSYAEVVAEDGFRTGVQQGEQQGRLLVKGRPALLRKWPPSENMVVHGKFRRGWLELKGLPFHLWDEDQLKFILKKWERVTKVARETLKLLDLTKVKLWVEMLPNVVLPALLEVEDGAWTYIVAILVIGEDDEDDVVTSETTRSRNEWVKARGCVSQSTKIAEGLRGSIRDNECYRRRLLPWARYRRSSTSLAAKRENGRGRSSLGLAEENFIGPLVPELSIKAQPERAQSGMRICGLHAGLDAPQAHQIVAASSPSLHRVGSSAKVIVLLCPGDERADVEAIFGEEGRAFELKAQSLSNPSPASDTAVGCKLKGPSGLGQNLGGTKPSGMEVWSRREENVARKGKAPVVQMRDSTQEEEKKMWSTLFSPSVDRRQGRRSSSEPILLRGSSSSSEVLNLEVDFETRS</sequence>
<dbReference type="GO" id="GO:0005634">
    <property type="term" value="C:nucleus"/>
    <property type="evidence" value="ECO:0007669"/>
    <property type="project" value="UniProtKB-SubCell"/>
</dbReference>
<dbReference type="Pfam" id="PF00249">
    <property type="entry name" value="Myb_DNA-binding"/>
    <property type="match status" value="1"/>
</dbReference>
<dbReference type="PANTHER" id="PTHR31499:SF80">
    <property type="entry name" value="HTH MYB-TYPE DOMAIN-CONTAINING PROTEIN"/>
    <property type="match status" value="1"/>
</dbReference>
<dbReference type="InterPro" id="IPR009057">
    <property type="entry name" value="Homeodomain-like_sf"/>
</dbReference>
<dbReference type="EMBL" id="QGNW01000719">
    <property type="protein sequence ID" value="RVW64526.1"/>
    <property type="molecule type" value="Genomic_DNA"/>
</dbReference>
<dbReference type="InterPro" id="IPR001005">
    <property type="entry name" value="SANT/Myb"/>
</dbReference>
<evidence type="ECO:0000313" key="7">
    <source>
        <dbReference type="EMBL" id="RVW64526.1"/>
    </source>
</evidence>
<feature type="region of interest" description="Disordered" evidence="5">
    <location>
        <begin position="696"/>
        <end position="791"/>
    </location>
</feature>
<comment type="subcellular location">
    <subcellularLocation>
        <location evidence="1">Nucleus</location>
    </subcellularLocation>
</comment>
<evidence type="ECO:0000256" key="1">
    <source>
        <dbReference type="ARBA" id="ARBA00004123"/>
    </source>
</evidence>
<accession>A0A438FX32</accession>
<proteinExistence type="predicted"/>
<dbReference type="AlphaFoldDB" id="A0A438FX32"/>
<evidence type="ECO:0000313" key="8">
    <source>
        <dbReference type="Proteomes" id="UP000288805"/>
    </source>
</evidence>
<dbReference type="FunFam" id="1.10.10.60:FF:000002">
    <property type="entry name" value="Myb family transcription factor"/>
    <property type="match status" value="1"/>
</dbReference>
<dbReference type="NCBIfam" id="TIGR01557">
    <property type="entry name" value="myb_SHAQKYF"/>
    <property type="match status" value="1"/>
</dbReference>
<dbReference type="Gene3D" id="1.10.10.60">
    <property type="entry name" value="Homeodomain-like"/>
    <property type="match status" value="1"/>
</dbReference>
<dbReference type="InterPro" id="IPR017930">
    <property type="entry name" value="Myb_dom"/>
</dbReference>
<keyword evidence="3" id="KW-0804">Transcription</keyword>
<gene>
    <name evidence="7" type="primary">PHR1_5</name>
    <name evidence="7" type="ORF">CK203_040365</name>
</gene>
<evidence type="ECO:0000256" key="4">
    <source>
        <dbReference type="ARBA" id="ARBA00023242"/>
    </source>
</evidence>
<dbReference type="InterPro" id="IPR046955">
    <property type="entry name" value="PHR1-like"/>
</dbReference>
<reference evidence="7 8" key="1">
    <citation type="journal article" date="2018" name="PLoS Genet.">
        <title>Population sequencing reveals clonal diversity and ancestral inbreeding in the grapevine cultivar Chardonnay.</title>
        <authorList>
            <person name="Roach M.J."/>
            <person name="Johnson D.L."/>
            <person name="Bohlmann J."/>
            <person name="van Vuuren H.J."/>
            <person name="Jones S.J."/>
            <person name="Pretorius I.S."/>
            <person name="Schmidt S.A."/>
            <person name="Borneman A.R."/>
        </authorList>
    </citation>
    <scope>NUCLEOTIDE SEQUENCE [LARGE SCALE GENOMIC DNA]</scope>
    <source>
        <strain evidence="8">cv. Chardonnay</strain>
        <tissue evidence="7">Leaf</tissue>
    </source>
</reference>
<evidence type="ECO:0000259" key="6">
    <source>
        <dbReference type="PROSITE" id="PS51294"/>
    </source>
</evidence>
<keyword evidence="2" id="KW-0805">Transcription regulation</keyword>
<evidence type="ECO:0000256" key="3">
    <source>
        <dbReference type="ARBA" id="ARBA00023163"/>
    </source>
</evidence>
<dbReference type="GO" id="GO:0003677">
    <property type="term" value="F:DNA binding"/>
    <property type="evidence" value="ECO:0007669"/>
    <property type="project" value="InterPro"/>
</dbReference>
<dbReference type="PANTHER" id="PTHR31499">
    <property type="entry name" value="MYB FAMILY TRANSCRIPTION FACTOR PHL11"/>
    <property type="match status" value="1"/>
</dbReference>
<evidence type="ECO:0000256" key="2">
    <source>
        <dbReference type="ARBA" id="ARBA00023015"/>
    </source>
</evidence>